<evidence type="ECO:0000259" key="2">
    <source>
        <dbReference type="Pfam" id="PF13546"/>
    </source>
</evidence>
<evidence type="ECO:0000256" key="1">
    <source>
        <dbReference type="SAM" id="MobiDB-lite"/>
    </source>
</evidence>
<dbReference type="EMBL" id="BONF01000092">
    <property type="protein sequence ID" value="GIF86546.1"/>
    <property type="molecule type" value="Genomic_DNA"/>
</dbReference>
<comment type="caution">
    <text evidence="3">The sequence shown here is derived from an EMBL/GenBank/DDBJ whole genome shotgun (WGS) entry which is preliminary data.</text>
</comment>
<accession>A0A8J3NNP7</accession>
<sequence>MAATSSITLPDVGDQGELRRFRNDVYDCFGRWADALFELFDAVSCPIPVTSIAHLTLADTAMRGHGSAYAALAGGVIDAGQLRDVLAAARPAGWRPDFAVDATTWPRCDAECSPGRGYYYHPTRHSAGKPIVAGWCYSWLVGLSPGADSWTAPLDAVRLQVGDNPNTVAVAQIRALLPHLPPSGSAPMVAFDGGYDPVQLAVGLADTNVQTVVRIKSDRRFSARASVKPRSPAGGRPQRHGPRFSCSDPATWPTPDQELVREHDTYGMVQVQAWHRLHPHQRTYRDPTGMFAIIEGTVIRVQVSRLPGRRQREPKTLWLWWTGPTDDCDLDRIWQVYIRRFDIEHTLRFAKQALGWTNPKPRTPEQADRWTQLILAALTQLRLARPLVADHRLPWQPPLPADRMTPGRVRQGFAQLLHRIGTPATWPKPGKPGPGRPKGRTSTPAARHPALKKQAVKALNC</sequence>
<keyword evidence="4" id="KW-1185">Reference proteome</keyword>
<protein>
    <recommendedName>
        <fullName evidence="2">Transposase IS701-like DDE domain-containing protein</fullName>
    </recommendedName>
</protein>
<organism evidence="3 4">
    <name type="scientific">Catellatospora bangladeshensis</name>
    <dbReference type="NCBI Taxonomy" id="310355"/>
    <lineage>
        <taxon>Bacteria</taxon>
        <taxon>Bacillati</taxon>
        <taxon>Actinomycetota</taxon>
        <taxon>Actinomycetes</taxon>
        <taxon>Micromonosporales</taxon>
        <taxon>Micromonosporaceae</taxon>
        <taxon>Catellatospora</taxon>
    </lineage>
</organism>
<dbReference type="InterPro" id="IPR038721">
    <property type="entry name" value="IS701-like_DDE_dom"/>
</dbReference>
<proteinExistence type="predicted"/>
<feature type="region of interest" description="Disordered" evidence="1">
    <location>
        <begin position="420"/>
        <end position="461"/>
    </location>
</feature>
<reference evidence="3 4" key="1">
    <citation type="submission" date="2021-01" db="EMBL/GenBank/DDBJ databases">
        <title>Whole genome shotgun sequence of Catellatospora bangladeshensis NBRC 107357.</title>
        <authorList>
            <person name="Komaki H."/>
            <person name="Tamura T."/>
        </authorList>
    </citation>
    <scope>NUCLEOTIDE SEQUENCE [LARGE SCALE GENOMIC DNA]</scope>
    <source>
        <strain evidence="3 4">NBRC 107357</strain>
    </source>
</reference>
<dbReference type="NCBIfam" id="NF041680">
    <property type="entry name" value="transp_NF041680"/>
    <property type="match status" value="1"/>
</dbReference>
<dbReference type="InterPro" id="IPR012337">
    <property type="entry name" value="RNaseH-like_sf"/>
</dbReference>
<feature type="region of interest" description="Disordered" evidence="1">
    <location>
        <begin position="223"/>
        <end position="253"/>
    </location>
</feature>
<dbReference type="AlphaFoldDB" id="A0A8J3NNP7"/>
<dbReference type="RefSeq" id="WP_239126356.1">
    <property type="nucleotide sequence ID" value="NZ_BONF01000092.1"/>
</dbReference>
<dbReference type="SUPFAM" id="SSF53098">
    <property type="entry name" value="Ribonuclease H-like"/>
    <property type="match status" value="1"/>
</dbReference>
<dbReference type="Pfam" id="PF13546">
    <property type="entry name" value="DDE_5"/>
    <property type="match status" value="1"/>
</dbReference>
<gene>
    <name evidence="3" type="ORF">Cba03nite_78950</name>
</gene>
<dbReference type="Proteomes" id="UP000601223">
    <property type="component" value="Unassembled WGS sequence"/>
</dbReference>
<name>A0A8J3NNP7_9ACTN</name>
<feature type="domain" description="Transposase IS701-like DDE" evidence="2">
    <location>
        <begin position="25"/>
        <end position="274"/>
    </location>
</feature>
<evidence type="ECO:0000313" key="3">
    <source>
        <dbReference type="EMBL" id="GIF86546.1"/>
    </source>
</evidence>
<evidence type="ECO:0000313" key="4">
    <source>
        <dbReference type="Proteomes" id="UP000601223"/>
    </source>
</evidence>